<keyword evidence="1" id="KW-0678">Repressor</keyword>
<organism evidence="8 9">
    <name type="scientific">Ktedonosporobacter rubrisoli</name>
    <dbReference type="NCBI Taxonomy" id="2509675"/>
    <lineage>
        <taxon>Bacteria</taxon>
        <taxon>Bacillati</taxon>
        <taxon>Chloroflexota</taxon>
        <taxon>Ktedonobacteria</taxon>
        <taxon>Ktedonobacterales</taxon>
        <taxon>Ktedonosporobacteraceae</taxon>
        <taxon>Ktedonosporobacter</taxon>
    </lineage>
</organism>
<dbReference type="InterPro" id="IPR050109">
    <property type="entry name" value="HTH-type_TetR-like_transc_reg"/>
</dbReference>
<dbReference type="GO" id="GO:0003700">
    <property type="term" value="F:DNA-binding transcription factor activity"/>
    <property type="evidence" value="ECO:0007669"/>
    <property type="project" value="TreeGrafter"/>
</dbReference>
<feature type="DNA-binding region" description="H-T-H motif" evidence="5">
    <location>
        <begin position="58"/>
        <end position="77"/>
    </location>
</feature>
<evidence type="ECO:0000256" key="2">
    <source>
        <dbReference type="ARBA" id="ARBA00023015"/>
    </source>
</evidence>
<dbReference type="PANTHER" id="PTHR30055">
    <property type="entry name" value="HTH-TYPE TRANSCRIPTIONAL REGULATOR RUTR"/>
    <property type="match status" value="1"/>
</dbReference>
<dbReference type="InterPro" id="IPR004111">
    <property type="entry name" value="Repressor_TetR_C"/>
</dbReference>
<dbReference type="SUPFAM" id="SSF48498">
    <property type="entry name" value="Tetracyclin repressor-like, C-terminal domain"/>
    <property type="match status" value="1"/>
</dbReference>
<dbReference type="PROSITE" id="PS50977">
    <property type="entry name" value="HTH_TETR_2"/>
    <property type="match status" value="1"/>
</dbReference>
<dbReference type="AlphaFoldDB" id="A0A4P6JNM7"/>
<reference evidence="8 9" key="1">
    <citation type="submission" date="2019-01" db="EMBL/GenBank/DDBJ databases">
        <title>Ktedonosporobacter rubrisoli SCAWS-G2.</title>
        <authorList>
            <person name="Huang Y."/>
            <person name="Yan B."/>
        </authorList>
    </citation>
    <scope>NUCLEOTIDE SEQUENCE [LARGE SCALE GENOMIC DNA]</scope>
    <source>
        <strain evidence="8 9">SCAWS-G2</strain>
    </source>
</reference>
<dbReference type="InterPro" id="IPR009057">
    <property type="entry name" value="Homeodomain-like_sf"/>
</dbReference>
<dbReference type="PANTHER" id="PTHR30055:SF151">
    <property type="entry name" value="TRANSCRIPTIONAL REGULATORY PROTEIN"/>
    <property type="match status" value="1"/>
</dbReference>
<dbReference type="InterPro" id="IPR003012">
    <property type="entry name" value="Tet_transcr_reg_TetR"/>
</dbReference>
<name>A0A4P6JNM7_KTERU</name>
<gene>
    <name evidence="8" type="ORF">EPA93_11925</name>
</gene>
<dbReference type="GO" id="GO:0045892">
    <property type="term" value="P:negative regulation of DNA-templated transcription"/>
    <property type="evidence" value="ECO:0007669"/>
    <property type="project" value="InterPro"/>
</dbReference>
<keyword evidence="9" id="KW-1185">Reference proteome</keyword>
<evidence type="ECO:0000256" key="4">
    <source>
        <dbReference type="ARBA" id="ARBA00023163"/>
    </source>
</evidence>
<feature type="domain" description="HTH tetR-type" evidence="7">
    <location>
        <begin position="35"/>
        <end position="95"/>
    </location>
</feature>
<keyword evidence="2" id="KW-0805">Transcription regulation</keyword>
<dbReference type="InterPro" id="IPR001647">
    <property type="entry name" value="HTH_TetR"/>
</dbReference>
<evidence type="ECO:0000256" key="5">
    <source>
        <dbReference type="PROSITE-ProRule" id="PRU00335"/>
    </source>
</evidence>
<feature type="region of interest" description="Disordered" evidence="6">
    <location>
        <begin position="1"/>
        <end position="24"/>
    </location>
</feature>
<evidence type="ECO:0000259" key="7">
    <source>
        <dbReference type="PROSITE" id="PS50977"/>
    </source>
</evidence>
<proteinExistence type="predicted"/>
<dbReference type="InterPro" id="IPR036271">
    <property type="entry name" value="Tet_transcr_reg_TetR-rel_C_sf"/>
</dbReference>
<dbReference type="SUPFAM" id="SSF46689">
    <property type="entry name" value="Homeodomain-like"/>
    <property type="match status" value="1"/>
</dbReference>
<dbReference type="GO" id="GO:0000976">
    <property type="term" value="F:transcription cis-regulatory region binding"/>
    <property type="evidence" value="ECO:0007669"/>
    <property type="project" value="TreeGrafter"/>
</dbReference>
<dbReference type="GO" id="GO:0046677">
    <property type="term" value="P:response to antibiotic"/>
    <property type="evidence" value="ECO:0007669"/>
    <property type="project" value="InterPro"/>
</dbReference>
<dbReference type="PRINTS" id="PR00400">
    <property type="entry name" value="TETREPRESSOR"/>
</dbReference>
<keyword evidence="3 5" id="KW-0238">DNA-binding</keyword>
<evidence type="ECO:0000256" key="6">
    <source>
        <dbReference type="SAM" id="MobiDB-lite"/>
    </source>
</evidence>
<evidence type="ECO:0000313" key="8">
    <source>
        <dbReference type="EMBL" id="QBD76672.1"/>
    </source>
</evidence>
<dbReference type="EMBL" id="CP035758">
    <property type="protein sequence ID" value="QBD76672.1"/>
    <property type="molecule type" value="Genomic_DNA"/>
</dbReference>
<dbReference type="RefSeq" id="WP_129887675.1">
    <property type="nucleotide sequence ID" value="NZ_CP035758.1"/>
</dbReference>
<evidence type="ECO:0000256" key="3">
    <source>
        <dbReference type="ARBA" id="ARBA00023125"/>
    </source>
</evidence>
<dbReference type="KEGG" id="kbs:EPA93_11925"/>
<evidence type="ECO:0000313" key="9">
    <source>
        <dbReference type="Proteomes" id="UP000290365"/>
    </source>
</evidence>
<keyword evidence="4" id="KW-0804">Transcription</keyword>
<accession>A0A4P6JNM7</accession>
<dbReference type="OrthoDB" id="166040at2"/>
<evidence type="ECO:0000256" key="1">
    <source>
        <dbReference type="ARBA" id="ARBA00022491"/>
    </source>
</evidence>
<dbReference type="Pfam" id="PF02909">
    <property type="entry name" value="TetR_C_1"/>
    <property type="match status" value="1"/>
</dbReference>
<sequence>MRKKVNRDSADVPTTERTQSLIWERPERPRRERPALNREQIVRVALALADEEGIEAISIRRIAAQLEVSAMALYWYIERKEDLLELMIDAVYGEVPLPQPISADWRYYLQEVIIQTRAMMLRHSWLASTIGHRAVLGPNSLKRTDYLLGIFNQLGFDTATSMSILTMLNAYVAGFVLEEIGEAEVQRRTGLSEHEWQQQAGPYIREHVIASGRYPNLARAIVEGEERPAEEMFSFGLKRLLEGIAADAAPFNPELHR</sequence>
<dbReference type="Gene3D" id="1.10.10.60">
    <property type="entry name" value="Homeodomain-like"/>
    <property type="match status" value="1"/>
</dbReference>
<dbReference type="Pfam" id="PF00440">
    <property type="entry name" value="TetR_N"/>
    <property type="match status" value="1"/>
</dbReference>
<protein>
    <submittedName>
        <fullName evidence="8">TetR/AcrR family transcriptional regulator</fullName>
    </submittedName>
</protein>
<dbReference type="Gene3D" id="1.10.357.10">
    <property type="entry name" value="Tetracycline Repressor, domain 2"/>
    <property type="match status" value="1"/>
</dbReference>
<feature type="compositionally biased region" description="Basic and acidic residues" evidence="6">
    <location>
        <begin position="1"/>
        <end position="10"/>
    </location>
</feature>
<dbReference type="Proteomes" id="UP000290365">
    <property type="component" value="Chromosome"/>
</dbReference>